<reference evidence="1 2" key="1">
    <citation type="journal article" date="2015" name="Genome Announc.">
        <title>Draft Genome of the Euendolithic (true boring) Cyanobacterium Mastigocoleus testarum strain BC008.</title>
        <authorList>
            <person name="Guida B.S."/>
            <person name="Garcia-Pichel F."/>
        </authorList>
    </citation>
    <scope>NUCLEOTIDE SEQUENCE [LARGE SCALE GENOMIC DNA]</scope>
    <source>
        <strain evidence="1 2">BC008</strain>
    </source>
</reference>
<comment type="caution">
    <text evidence="1">The sequence shown here is derived from an EMBL/GenBank/DDBJ whole genome shotgun (WGS) entry which is preliminary data.</text>
</comment>
<sequence>MKLLPDGDRQSEARNILLPVPYLSASSLFKKKNTVILPLQPPQEDFTDGWQHLSMQVKRINQLAYELEAAILELKTIADNLDEQKVAQASKQFPLKKISCKKVCSYIPLTVPYVQQKSDGTLIVKKRKVDLFRSEREAKYLAQKLRHQIKRKNFHFKQAKAKKYINLS</sequence>
<dbReference type="RefSeq" id="WP_058184638.1">
    <property type="nucleotide sequence ID" value="NZ_LMTZ01000151.1"/>
</dbReference>
<dbReference type="Proteomes" id="UP000053372">
    <property type="component" value="Unassembled WGS sequence"/>
</dbReference>
<name>A0A0V7ZDV5_9CYAN</name>
<gene>
    <name evidence="1" type="ORF">BC008_38555</name>
</gene>
<protein>
    <submittedName>
        <fullName evidence="1">Uncharacterized protein</fullName>
    </submittedName>
</protein>
<evidence type="ECO:0000313" key="1">
    <source>
        <dbReference type="EMBL" id="KST62730.1"/>
    </source>
</evidence>
<dbReference type="AlphaFoldDB" id="A0A0V7ZDV5"/>
<organism evidence="1 2">
    <name type="scientific">Mastigocoleus testarum BC008</name>
    <dbReference type="NCBI Taxonomy" id="371196"/>
    <lineage>
        <taxon>Bacteria</taxon>
        <taxon>Bacillati</taxon>
        <taxon>Cyanobacteriota</taxon>
        <taxon>Cyanophyceae</taxon>
        <taxon>Nostocales</taxon>
        <taxon>Hapalosiphonaceae</taxon>
        <taxon>Mastigocoleus</taxon>
    </lineage>
</organism>
<accession>A0A0V7ZDV5</accession>
<proteinExistence type="predicted"/>
<evidence type="ECO:0000313" key="2">
    <source>
        <dbReference type="Proteomes" id="UP000053372"/>
    </source>
</evidence>
<dbReference type="EMBL" id="LMTZ01000151">
    <property type="protein sequence ID" value="KST62730.1"/>
    <property type="molecule type" value="Genomic_DNA"/>
</dbReference>
<keyword evidence="2" id="KW-1185">Reference proteome</keyword>
<dbReference type="OrthoDB" id="487323at2"/>